<organism evidence="1 2">
    <name type="scientific">Rickenella mellea</name>
    <dbReference type="NCBI Taxonomy" id="50990"/>
    <lineage>
        <taxon>Eukaryota</taxon>
        <taxon>Fungi</taxon>
        <taxon>Dikarya</taxon>
        <taxon>Basidiomycota</taxon>
        <taxon>Agaricomycotina</taxon>
        <taxon>Agaricomycetes</taxon>
        <taxon>Hymenochaetales</taxon>
        <taxon>Rickenellaceae</taxon>
        <taxon>Rickenella</taxon>
    </lineage>
</organism>
<sequence length="93" mass="10330">MSKIIWSPTKQQSRNGVAALLGNFVPWFYCGLFALHFGGPSCGRFEAENLKMFPSNHCLRHLDSSSPDLYLPTAPHRGAQSSQENQLLHAIVC</sequence>
<dbReference type="EMBL" id="ML170241">
    <property type="protein sequence ID" value="TDL16525.1"/>
    <property type="molecule type" value="Genomic_DNA"/>
</dbReference>
<protein>
    <submittedName>
        <fullName evidence="1">Uncharacterized protein</fullName>
    </submittedName>
</protein>
<reference evidence="1 2" key="1">
    <citation type="submission" date="2018-06" db="EMBL/GenBank/DDBJ databases">
        <title>A transcriptomic atlas of mushroom development highlights an independent origin of complex multicellularity.</title>
        <authorList>
            <consortium name="DOE Joint Genome Institute"/>
            <person name="Krizsan K."/>
            <person name="Almasi E."/>
            <person name="Merenyi Z."/>
            <person name="Sahu N."/>
            <person name="Viragh M."/>
            <person name="Koszo T."/>
            <person name="Mondo S."/>
            <person name="Kiss B."/>
            <person name="Balint B."/>
            <person name="Kues U."/>
            <person name="Barry K."/>
            <person name="Hegedus J.C."/>
            <person name="Henrissat B."/>
            <person name="Johnson J."/>
            <person name="Lipzen A."/>
            <person name="Ohm R."/>
            <person name="Nagy I."/>
            <person name="Pangilinan J."/>
            <person name="Yan J."/>
            <person name="Xiong Y."/>
            <person name="Grigoriev I.V."/>
            <person name="Hibbett D.S."/>
            <person name="Nagy L.G."/>
        </authorList>
    </citation>
    <scope>NUCLEOTIDE SEQUENCE [LARGE SCALE GENOMIC DNA]</scope>
    <source>
        <strain evidence="1 2">SZMC22713</strain>
    </source>
</reference>
<evidence type="ECO:0000313" key="1">
    <source>
        <dbReference type="EMBL" id="TDL16525.1"/>
    </source>
</evidence>
<accession>A0A4Y7PMV3</accession>
<proteinExistence type="predicted"/>
<evidence type="ECO:0000313" key="2">
    <source>
        <dbReference type="Proteomes" id="UP000294933"/>
    </source>
</evidence>
<dbReference type="Proteomes" id="UP000294933">
    <property type="component" value="Unassembled WGS sequence"/>
</dbReference>
<dbReference type="AlphaFoldDB" id="A0A4Y7PMV3"/>
<keyword evidence="2" id="KW-1185">Reference proteome</keyword>
<gene>
    <name evidence="1" type="ORF">BD410DRAFT_621229</name>
</gene>
<dbReference type="VEuPathDB" id="FungiDB:BD410DRAFT_621229"/>
<name>A0A4Y7PMV3_9AGAM</name>